<keyword evidence="2" id="KW-0472">Membrane</keyword>
<evidence type="ECO:0000313" key="3">
    <source>
        <dbReference type="EMBL" id="MCT2116430.1"/>
    </source>
</evidence>
<proteinExistence type="predicted"/>
<dbReference type="EMBL" id="JBFTEZ010000002">
    <property type="protein sequence ID" value="MEX6463840.1"/>
    <property type="molecule type" value="Genomic_DNA"/>
</dbReference>
<evidence type="ECO:0000313" key="5">
    <source>
        <dbReference type="Proteomes" id="UP001206890"/>
    </source>
</evidence>
<feature type="region of interest" description="Disordered" evidence="1">
    <location>
        <begin position="91"/>
        <end position="111"/>
    </location>
</feature>
<comment type="caution">
    <text evidence="3">The sequence shown here is derived from an EMBL/GenBank/DDBJ whole genome shotgun (WGS) entry which is preliminary data.</text>
</comment>
<dbReference type="Proteomes" id="UP001560293">
    <property type="component" value="Unassembled WGS sequence"/>
</dbReference>
<feature type="transmembrane region" description="Helical" evidence="2">
    <location>
        <begin position="12"/>
        <end position="33"/>
    </location>
</feature>
<keyword evidence="2" id="KW-0812">Transmembrane</keyword>
<dbReference type="AlphaFoldDB" id="A0AAW5Q5M6"/>
<reference evidence="3" key="1">
    <citation type="submission" date="2022-04" db="EMBL/GenBank/DDBJ databases">
        <title>Human microbiome associated bacterial genomes.</title>
        <authorList>
            <person name="Sandstrom S."/>
            <person name="Salamzade R."/>
            <person name="Kalan L.R."/>
        </authorList>
    </citation>
    <scope>NUCLEOTIDE SEQUENCE</scope>
    <source>
        <strain evidence="3">P3-SID1762</strain>
    </source>
</reference>
<organism evidence="3 5">
    <name type="scientific">Dietzia cinnamea</name>
    <dbReference type="NCBI Taxonomy" id="321318"/>
    <lineage>
        <taxon>Bacteria</taxon>
        <taxon>Bacillati</taxon>
        <taxon>Actinomycetota</taxon>
        <taxon>Actinomycetes</taxon>
        <taxon>Mycobacteriales</taxon>
        <taxon>Dietziaceae</taxon>
        <taxon>Dietzia</taxon>
    </lineage>
</organism>
<protein>
    <submittedName>
        <fullName evidence="3">Uncharacterized protein</fullName>
    </submittedName>
</protein>
<evidence type="ECO:0000313" key="4">
    <source>
        <dbReference type="EMBL" id="MEX6463840.1"/>
    </source>
</evidence>
<feature type="transmembrane region" description="Helical" evidence="2">
    <location>
        <begin position="138"/>
        <end position="162"/>
    </location>
</feature>
<reference evidence="6" key="2">
    <citation type="submission" date="2024-07" db="EMBL/GenBank/DDBJ databases">
        <title>Pseudomonas strain that inhibits Aeromonas fish pathogens.</title>
        <authorList>
            <person name="Wildschutte H."/>
        </authorList>
    </citation>
    <scope>NUCLEOTIDE SEQUENCE [LARGE SCALE GENOMIC DNA]</scope>
    <source>
        <strain evidence="6">n60</strain>
    </source>
</reference>
<evidence type="ECO:0000256" key="2">
    <source>
        <dbReference type="SAM" id="Phobius"/>
    </source>
</evidence>
<keyword evidence="2" id="KW-1133">Transmembrane helix</keyword>
<name>A0AAW5Q5M6_9ACTN</name>
<accession>A0AAW5Q5M6</accession>
<evidence type="ECO:0000256" key="1">
    <source>
        <dbReference type="SAM" id="MobiDB-lite"/>
    </source>
</evidence>
<gene>
    <name evidence="4" type="ORF">AB6N35_05615</name>
    <name evidence="3" type="ORF">M3D93_01445</name>
</gene>
<feature type="transmembrane region" description="Helical" evidence="2">
    <location>
        <begin position="45"/>
        <end position="65"/>
    </location>
</feature>
<sequence length="209" mass="20463">MPADRARTELPPVMTTIVGVTVALVSGIFGISAHGLAADMGPVSFAQALTVAVTSAGIGAATAAAARYRFPILASASGLITGQGAVHIAMSGGHSHHGSGSHPPGHHGTDPAALRAAMDTAAHDALASATALMTPVMLAAHIAAIGSALLVIAALAGALAWVSARSMPPISTAHLVAVVAVVPVPRGADAPLKRYLVSRGGTRAPPAAA</sequence>
<keyword evidence="6" id="KW-1185">Reference proteome</keyword>
<dbReference type="Proteomes" id="UP001206890">
    <property type="component" value="Unassembled WGS sequence"/>
</dbReference>
<dbReference type="RefSeq" id="WP_109149007.1">
    <property type="nucleotide sequence ID" value="NZ_JAFFGT010000038.1"/>
</dbReference>
<evidence type="ECO:0000313" key="6">
    <source>
        <dbReference type="Proteomes" id="UP001560293"/>
    </source>
</evidence>
<reference evidence="4" key="3">
    <citation type="submission" date="2024-07" db="EMBL/GenBank/DDBJ databases">
        <authorList>
            <person name="Wildschutte H."/>
        </authorList>
    </citation>
    <scope>NUCLEOTIDE SEQUENCE</scope>
    <source>
        <strain evidence="4">N60</strain>
    </source>
</reference>
<dbReference type="EMBL" id="JALXTC010000003">
    <property type="protein sequence ID" value="MCT2116430.1"/>
    <property type="molecule type" value="Genomic_DNA"/>
</dbReference>